<sequence>MTTPTHLRASRTRPGLVLYVSIPDETATPTASGASAQAPDARQLTEAAELLRELAVELLPTAETYTALALAPQPARTLLRLLDGRHPDALAGSGDPG</sequence>
<accession>A0ABT7SEY0</accession>
<evidence type="ECO:0000313" key="2">
    <source>
        <dbReference type="Proteomes" id="UP001529338"/>
    </source>
</evidence>
<protein>
    <submittedName>
        <fullName evidence="1">Uncharacterized protein</fullName>
    </submittedName>
</protein>
<organism evidence="1 2">
    <name type="scientific">Cellulomonas alba</name>
    <dbReference type="NCBI Taxonomy" id="3053467"/>
    <lineage>
        <taxon>Bacteria</taxon>
        <taxon>Bacillati</taxon>
        <taxon>Actinomycetota</taxon>
        <taxon>Actinomycetes</taxon>
        <taxon>Micrococcales</taxon>
        <taxon>Cellulomonadaceae</taxon>
        <taxon>Cellulomonas</taxon>
    </lineage>
</organism>
<keyword evidence="2" id="KW-1185">Reference proteome</keyword>
<evidence type="ECO:0000313" key="1">
    <source>
        <dbReference type="EMBL" id="MDM7854752.1"/>
    </source>
</evidence>
<dbReference type="RefSeq" id="WP_289454574.1">
    <property type="nucleotide sequence ID" value="NZ_JAUCGQ010000001.1"/>
</dbReference>
<comment type="caution">
    <text evidence="1">The sequence shown here is derived from an EMBL/GenBank/DDBJ whole genome shotgun (WGS) entry which is preliminary data.</text>
</comment>
<reference evidence="1 2" key="1">
    <citation type="submission" date="2023-06" db="EMBL/GenBank/DDBJ databases">
        <title>Cellulomonas sp. MW4 Whole genome sequence.</title>
        <authorList>
            <person name="Park S."/>
        </authorList>
    </citation>
    <scope>NUCLEOTIDE SEQUENCE [LARGE SCALE GENOMIC DNA]</scope>
    <source>
        <strain evidence="1 2">MW4</strain>
    </source>
</reference>
<proteinExistence type="predicted"/>
<name>A0ABT7SEY0_9CELL</name>
<dbReference type="Proteomes" id="UP001529338">
    <property type="component" value="Unassembled WGS sequence"/>
</dbReference>
<gene>
    <name evidence="1" type="ORF">QRT04_07405</name>
</gene>
<dbReference type="EMBL" id="JAUCGQ010000001">
    <property type="protein sequence ID" value="MDM7854752.1"/>
    <property type="molecule type" value="Genomic_DNA"/>
</dbReference>